<evidence type="ECO:0000313" key="3">
    <source>
        <dbReference type="EMBL" id="AEH61229.1"/>
    </source>
</evidence>
<sequence length="579" mass="65261">MGGIWNVIDAESHTLASMIDSNDLEEDENPGILVAGPYYGHSGADWNKGLNRITDVSGFEEMELGDEIKETIESLQEYGIDVITVEKRIKNTKIGYLLFKTDNFCRINTVYKGTEMSLDNKIKAEAFDLIGLDSLKYESLSNGQEYTHYLNLSYAISEFVRIFVNIKEKYSKEYHDQAIAEFAASLMPTMNISLHCHEFGLFYAIARLKKIGIAVNTVATLHATLPGRGAGYRSIQKIRDNDTTWIEGIPENTATLESLSKYADVVTAVGDSTRKEIKLFYGITSIVVRNGIYLDEKDIKWNDKIRLQENIQNFLSETIYKYMDGKQIPYKKIIPIFSISRIEIENKGYPDLLDSLVLLDRIIKIGVRTGRIDEDIRIVCFVVCAHGPKYNLPEGFPINMQKEILAGEENRLQKMIEERGLQCSSLPGGTRHVSAILYPQWLSENDGGLNMNTSNFMTGCIAGIFPSRYEPFLLTGLEAGKEYTPSIVSKICGFSDALNTIESLVPGIGGVIVVDNIDLSYNETIIDYALAINYLVTTYMEDKVKYKLLCQEANLLAKKMNWEGPVKEYYELLMGTKIK</sequence>
<dbReference type="GO" id="GO:0005737">
    <property type="term" value="C:cytoplasm"/>
    <property type="evidence" value="ECO:0007669"/>
    <property type="project" value="TreeGrafter"/>
</dbReference>
<dbReference type="Gene3D" id="3.40.50.2000">
    <property type="entry name" value="Glycogen Phosphorylase B"/>
    <property type="match status" value="2"/>
</dbReference>
<dbReference type="PANTHER" id="PTHR10176">
    <property type="entry name" value="GLYCOGEN SYNTHASE"/>
    <property type="match status" value="1"/>
</dbReference>
<evidence type="ECO:0000256" key="1">
    <source>
        <dbReference type="ARBA" id="ARBA00022676"/>
    </source>
</evidence>
<dbReference type="KEGG" id="mzh:Mzhil_1385"/>
<dbReference type="GO" id="GO:0005978">
    <property type="term" value="P:glycogen biosynthetic process"/>
    <property type="evidence" value="ECO:0007669"/>
    <property type="project" value="InterPro"/>
</dbReference>
<dbReference type="InterPro" id="IPR008631">
    <property type="entry name" value="Glycogen_synth"/>
</dbReference>
<organism evidence="3 4">
    <name type="scientific">Methanosalsum zhilinae (strain DSM 4017 / NBRC 107636 / OCM 62 / WeN5)</name>
    <name type="common">Methanohalophilus zhilinae</name>
    <dbReference type="NCBI Taxonomy" id="679901"/>
    <lineage>
        <taxon>Archaea</taxon>
        <taxon>Methanobacteriati</taxon>
        <taxon>Methanobacteriota</taxon>
        <taxon>Stenosarchaea group</taxon>
        <taxon>Methanomicrobia</taxon>
        <taxon>Methanosarcinales</taxon>
        <taxon>Methanosarcinaceae</taxon>
        <taxon>Methanosalsum</taxon>
    </lineage>
</organism>
<dbReference type="GeneID" id="10823022"/>
<protein>
    <recommendedName>
        <fullName evidence="5">Glycogen synthase</fullName>
    </recommendedName>
</protein>
<gene>
    <name evidence="3" type="ordered locus">Mzhil_1385</name>
</gene>
<dbReference type="HOGENOM" id="CLU_453900_0_0_2"/>
<reference evidence="3" key="1">
    <citation type="submission" date="2010-07" db="EMBL/GenBank/DDBJ databases">
        <title>The complete genome of Methanosalsum zhilinae DSM 4017.</title>
        <authorList>
            <consortium name="US DOE Joint Genome Institute (JGI-PGF)"/>
            <person name="Lucas S."/>
            <person name="Copeland A."/>
            <person name="Lapidus A."/>
            <person name="Glavina del Rio T."/>
            <person name="Dalin E."/>
            <person name="Tice H."/>
            <person name="Bruce D."/>
            <person name="Goodwin L."/>
            <person name="Pitluck S."/>
            <person name="Kyrpides N."/>
            <person name="Mavromatis K."/>
            <person name="Ovchinnikova G."/>
            <person name="Daligault H."/>
            <person name="Detter J.C."/>
            <person name="Han C."/>
            <person name="Tapia R."/>
            <person name="Larimer F."/>
            <person name="Land M."/>
            <person name="Hauser L."/>
            <person name="Markowitz V."/>
            <person name="Cheng J.-F."/>
            <person name="Hugenholtz P."/>
            <person name="Woyke T."/>
            <person name="Wu D."/>
            <person name="Spring S."/>
            <person name="Schueler E."/>
            <person name="Brambilla E."/>
            <person name="Klenk H.-P."/>
            <person name="Eisen J.A."/>
        </authorList>
    </citation>
    <scope>NUCLEOTIDE SEQUENCE</scope>
    <source>
        <strain evidence="3">DSM 4017</strain>
    </source>
</reference>
<evidence type="ECO:0008006" key="5">
    <source>
        <dbReference type="Google" id="ProtNLM"/>
    </source>
</evidence>
<dbReference type="RefSeq" id="WP_013898666.1">
    <property type="nucleotide sequence ID" value="NC_015676.1"/>
</dbReference>
<proteinExistence type="predicted"/>
<dbReference type="STRING" id="679901.Mzhil_1385"/>
<dbReference type="Pfam" id="PF05693">
    <property type="entry name" value="Glycogen_syn"/>
    <property type="match status" value="1"/>
</dbReference>
<accession>F7XM24</accession>
<dbReference type="AlphaFoldDB" id="F7XM24"/>
<evidence type="ECO:0000256" key="2">
    <source>
        <dbReference type="ARBA" id="ARBA00022679"/>
    </source>
</evidence>
<dbReference type="GO" id="GO:0004373">
    <property type="term" value="F:alpha-1,4-glucan glucosyltransferase (UDP-glucose donor) activity"/>
    <property type="evidence" value="ECO:0007669"/>
    <property type="project" value="InterPro"/>
</dbReference>
<dbReference type="OrthoDB" id="147154at2157"/>
<keyword evidence="4" id="KW-1185">Reference proteome</keyword>
<dbReference type="SUPFAM" id="SSF53756">
    <property type="entry name" value="UDP-Glycosyltransferase/glycogen phosphorylase"/>
    <property type="match status" value="1"/>
</dbReference>
<dbReference type="PANTHER" id="PTHR10176:SF3">
    <property type="entry name" value="GLYCOGEN [STARCH] SYNTHASE"/>
    <property type="match status" value="1"/>
</dbReference>
<keyword evidence="1" id="KW-0328">Glycosyltransferase</keyword>
<evidence type="ECO:0000313" key="4">
    <source>
        <dbReference type="Proteomes" id="UP000006622"/>
    </source>
</evidence>
<dbReference type="Proteomes" id="UP000006622">
    <property type="component" value="Chromosome"/>
</dbReference>
<keyword evidence="2" id="KW-0808">Transferase</keyword>
<name>F7XM24_METZD</name>
<dbReference type="EMBL" id="CP002101">
    <property type="protein sequence ID" value="AEH61229.1"/>
    <property type="molecule type" value="Genomic_DNA"/>
</dbReference>